<dbReference type="GO" id="GO:0005829">
    <property type="term" value="C:cytosol"/>
    <property type="evidence" value="ECO:0007669"/>
    <property type="project" value="TreeGrafter"/>
</dbReference>
<accession>A0A5D8QDH7</accession>
<keyword evidence="2" id="KW-1185">Reference proteome</keyword>
<dbReference type="Gene3D" id="3.40.50.880">
    <property type="match status" value="1"/>
</dbReference>
<dbReference type="EMBL" id="VTPS01000005">
    <property type="protein sequence ID" value="TZE82581.1"/>
    <property type="molecule type" value="Genomic_DNA"/>
</dbReference>
<proteinExistence type="predicted"/>
<dbReference type="CDD" id="cd01745">
    <property type="entry name" value="GATase1_2"/>
    <property type="match status" value="1"/>
</dbReference>
<dbReference type="InterPro" id="IPR029062">
    <property type="entry name" value="Class_I_gatase-like"/>
</dbReference>
<dbReference type="Proteomes" id="UP000322976">
    <property type="component" value="Unassembled WGS sequence"/>
</dbReference>
<comment type="caution">
    <text evidence="1">The sequence shown here is derived from an EMBL/GenBank/DDBJ whole genome shotgun (WGS) entry which is preliminary data.</text>
</comment>
<dbReference type="InterPro" id="IPR044668">
    <property type="entry name" value="PuuD-like"/>
</dbReference>
<organism evidence="1 2">
    <name type="scientific">Calorimonas adulescens</name>
    <dbReference type="NCBI Taxonomy" id="2606906"/>
    <lineage>
        <taxon>Bacteria</taxon>
        <taxon>Bacillati</taxon>
        <taxon>Bacillota</taxon>
        <taxon>Clostridia</taxon>
        <taxon>Thermoanaerobacterales</taxon>
        <taxon>Thermoanaerobacteraceae</taxon>
        <taxon>Calorimonas</taxon>
    </lineage>
</organism>
<reference evidence="1 2" key="1">
    <citation type="submission" date="2019-08" db="EMBL/GenBank/DDBJ databases">
        <title>Calorimonas adulescens gen. nov., sp. nov., an anaerobic thermophilic bacterium from Sakhalin hot spring.</title>
        <authorList>
            <person name="Khomyakova M.A."/>
            <person name="Merkel A.Y."/>
            <person name="Novikov A."/>
            <person name="Bonch-Osmolovskaya E.A."/>
            <person name="Slobodkin A.I."/>
        </authorList>
    </citation>
    <scope>NUCLEOTIDE SEQUENCE [LARGE SCALE GENOMIC DNA]</scope>
    <source>
        <strain evidence="1 2">A05MB</strain>
    </source>
</reference>
<dbReference type="InterPro" id="IPR011697">
    <property type="entry name" value="Peptidase_C26"/>
</dbReference>
<dbReference type="SUPFAM" id="SSF52317">
    <property type="entry name" value="Class I glutamine amidotransferase-like"/>
    <property type="match status" value="1"/>
</dbReference>
<name>A0A5D8QDH7_9THEO</name>
<dbReference type="GO" id="GO:0033969">
    <property type="term" value="F:gamma-glutamyl-gamma-aminobutyrate hydrolase activity"/>
    <property type="evidence" value="ECO:0007669"/>
    <property type="project" value="TreeGrafter"/>
</dbReference>
<keyword evidence="1" id="KW-0378">Hydrolase</keyword>
<dbReference type="PANTHER" id="PTHR43235:SF1">
    <property type="entry name" value="GLUTAMINE AMIDOTRANSFERASE PB2B2.05-RELATED"/>
    <property type="match status" value="1"/>
</dbReference>
<dbReference type="GO" id="GO:0006598">
    <property type="term" value="P:polyamine catabolic process"/>
    <property type="evidence" value="ECO:0007669"/>
    <property type="project" value="TreeGrafter"/>
</dbReference>
<dbReference type="PANTHER" id="PTHR43235">
    <property type="entry name" value="GLUTAMINE AMIDOTRANSFERASE PB2B2.05-RELATED"/>
    <property type="match status" value="1"/>
</dbReference>
<gene>
    <name evidence="1" type="ORF">FWJ32_04700</name>
</gene>
<protein>
    <submittedName>
        <fullName evidence="1">Gamma-glutamyl-gamma-aminobutyrate hydrolase family protein</fullName>
    </submittedName>
</protein>
<evidence type="ECO:0000313" key="2">
    <source>
        <dbReference type="Proteomes" id="UP000322976"/>
    </source>
</evidence>
<evidence type="ECO:0000313" key="1">
    <source>
        <dbReference type="EMBL" id="TZE82581.1"/>
    </source>
</evidence>
<sequence length="249" mass="27729">MYNVYKRGTVMKPVIGITTSINYKESLYQLHLSYVNAITEAGGTPLVITPQPERSYAAEILSRLDGLLITGGGDVDPVYFNETNSGYSRGISLERDVTELEIVKLAADMDMPVLGICRGCQVINVAMGGSLYQDISLKPDAINHRQDEGTPKWYPYHDIILDKESIIYDIFGERIVGVNSFHHQAIKEIGRGLKVTAVAKDDIPEVIEGVNHSFILGVQFHPERMFEHESKFLSIFKALIVAARNREAS</sequence>
<dbReference type="AlphaFoldDB" id="A0A5D8QDH7"/>
<dbReference type="PROSITE" id="PS51273">
    <property type="entry name" value="GATASE_TYPE_1"/>
    <property type="match status" value="1"/>
</dbReference>
<dbReference type="Pfam" id="PF07722">
    <property type="entry name" value="Peptidase_C26"/>
    <property type="match status" value="1"/>
</dbReference>